<evidence type="ECO:0000313" key="10">
    <source>
        <dbReference type="Proteomes" id="UP000006352"/>
    </source>
</evidence>
<evidence type="ECO:0000256" key="3">
    <source>
        <dbReference type="PIRSR" id="PIRSR601461-1"/>
    </source>
</evidence>
<evidence type="ECO:0000256" key="6">
    <source>
        <dbReference type="SAM" id="MobiDB-lite"/>
    </source>
</evidence>
<feature type="active site" evidence="3">
    <location>
        <position position="55"/>
    </location>
</feature>
<evidence type="ECO:0000313" key="9">
    <source>
        <dbReference type="EMBL" id="CCM06230.1"/>
    </source>
</evidence>
<dbReference type="InterPro" id="IPR034164">
    <property type="entry name" value="Pepsin-like_dom"/>
</dbReference>
<evidence type="ECO:0000256" key="1">
    <source>
        <dbReference type="ARBA" id="ARBA00007447"/>
    </source>
</evidence>
<keyword evidence="2 5" id="KW-0064">Aspartyl protease</keyword>
<evidence type="ECO:0000256" key="5">
    <source>
        <dbReference type="RuleBase" id="RU000454"/>
    </source>
</evidence>
<dbReference type="SUPFAM" id="SSF50630">
    <property type="entry name" value="Acid proteases"/>
    <property type="match status" value="1"/>
</dbReference>
<dbReference type="InterPro" id="IPR021109">
    <property type="entry name" value="Peptidase_aspartic_dom_sf"/>
</dbReference>
<keyword evidence="10" id="KW-1185">Reference proteome</keyword>
<organism evidence="9 10">
    <name type="scientific">Fibroporia radiculosa</name>
    <dbReference type="NCBI Taxonomy" id="599839"/>
    <lineage>
        <taxon>Eukaryota</taxon>
        <taxon>Fungi</taxon>
        <taxon>Dikarya</taxon>
        <taxon>Basidiomycota</taxon>
        <taxon>Agaricomycotina</taxon>
        <taxon>Agaricomycetes</taxon>
        <taxon>Polyporales</taxon>
        <taxon>Fibroporiaceae</taxon>
        <taxon>Fibroporia</taxon>
    </lineage>
</organism>
<proteinExistence type="inferred from homology"/>
<keyword evidence="4" id="KW-1015">Disulfide bond</keyword>
<keyword evidence="7" id="KW-0812">Transmembrane</keyword>
<feature type="disulfide bond" evidence="4">
    <location>
        <begin position="68"/>
        <end position="73"/>
    </location>
</feature>
<dbReference type="RefSeq" id="XP_012185513.1">
    <property type="nucleotide sequence ID" value="XM_012330123.1"/>
</dbReference>
<dbReference type="Gene3D" id="2.40.70.10">
    <property type="entry name" value="Acid Proteases"/>
    <property type="match status" value="2"/>
</dbReference>
<dbReference type="AlphaFoldDB" id="J4GWV6"/>
<evidence type="ECO:0000256" key="4">
    <source>
        <dbReference type="PIRSR" id="PIRSR601461-2"/>
    </source>
</evidence>
<dbReference type="PRINTS" id="PR00792">
    <property type="entry name" value="PEPSIN"/>
</dbReference>
<evidence type="ECO:0000259" key="8">
    <source>
        <dbReference type="PROSITE" id="PS51767"/>
    </source>
</evidence>
<evidence type="ECO:0000256" key="2">
    <source>
        <dbReference type="ARBA" id="ARBA00022750"/>
    </source>
</evidence>
<dbReference type="GO" id="GO:0004190">
    <property type="term" value="F:aspartic-type endopeptidase activity"/>
    <property type="evidence" value="ECO:0007669"/>
    <property type="project" value="UniProtKB-KW"/>
</dbReference>
<dbReference type="GeneID" id="24101130"/>
<dbReference type="InterPro" id="IPR001969">
    <property type="entry name" value="Aspartic_peptidase_AS"/>
</dbReference>
<gene>
    <name evidence="9" type="ORF">FIBRA_08476</name>
</gene>
<comment type="similarity">
    <text evidence="1 5">Belongs to the peptidase A1 family.</text>
</comment>
<dbReference type="PANTHER" id="PTHR47966:SF57">
    <property type="entry name" value="PEPTIDASE A1 DOMAIN-CONTAINING PROTEIN"/>
    <property type="match status" value="1"/>
</dbReference>
<sequence>MVVGGGFSIPISRVPRHPSPNTPGSLSDVSVSDASEFAYLVNISIGGQSLVVLLDTGSSDLWAVSSNCTTHDCQSIPKYNVTDNSSFSPSGTNFHLEYLIGSVTGNVGADTVTLGDYEISSQILALANSTSGLDLSGTGYSGILGLSFPVEASIPDTSGRTLIENVFASLNASSRYFAFKLGRNTTDSSFTIGQLDPAVTNTTSGFNYFPVSSSGGSDYNYWKLPLQRLTINSTDFYLSDSHIEGASSPLAILDTGTTLVLGPSADVDRFWLSIGGARKINTGWQVRCNRAVVVGFVLGDAPNEKEYVVDPADMSWEGGRQDDWCMGGIQANDGVFSGDWLLGDTFLRNVYASHHAASGNQPPLVGLLGITDGSSALAQFQKTRGIDTVPPATILAQPPREDKLTGADICGIAVSCGFVFGTLFAVFAEMCCMRRRIKRAKY</sequence>
<keyword evidence="5" id="KW-0378">Hydrolase</keyword>
<feature type="domain" description="Peptidase A1" evidence="8">
    <location>
        <begin position="39"/>
        <end position="368"/>
    </location>
</feature>
<dbReference type="EMBL" id="HE797256">
    <property type="protein sequence ID" value="CCM06230.1"/>
    <property type="molecule type" value="Genomic_DNA"/>
</dbReference>
<dbReference type="InParanoid" id="J4GWV6"/>
<reference evidence="9 10" key="1">
    <citation type="journal article" date="2012" name="Appl. Environ. Microbiol.">
        <title>Short-read sequencing for genomic analysis of the brown rot fungus Fibroporia radiculosa.</title>
        <authorList>
            <person name="Tang J.D."/>
            <person name="Perkins A.D."/>
            <person name="Sonstegard T.S."/>
            <person name="Schroeder S.G."/>
            <person name="Burgess S.C."/>
            <person name="Diehl S.V."/>
        </authorList>
    </citation>
    <scope>NUCLEOTIDE SEQUENCE [LARGE SCALE GENOMIC DNA]</scope>
    <source>
        <strain evidence="9 10">TFFH 294</strain>
    </source>
</reference>
<name>J4GWV6_9APHY</name>
<dbReference type="PROSITE" id="PS51767">
    <property type="entry name" value="PEPTIDASE_A1"/>
    <property type="match status" value="1"/>
</dbReference>
<accession>J4GWV6</accession>
<dbReference type="InterPro" id="IPR001461">
    <property type="entry name" value="Aspartic_peptidase_A1"/>
</dbReference>
<feature type="region of interest" description="Disordered" evidence="6">
    <location>
        <begin position="1"/>
        <end position="27"/>
    </location>
</feature>
<dbReference type="PANTHER" id="PTHR47966">
    <property type="entry name" value="BETA-SITE APP-CLEAVING ENZYME, ISOFORM A-RELATED"/>
    <property type="match status" value="1"/>
</dbReference>
<dbReference type="STRING" id="599839.J4GWV6"/>
<dbReference type="Pfam" id="PF00026">
    <property type="entry name" value="Asp"/>
    <property type="match status" value="1"/>
</dbReference>
<protein>
    <recommendedName>
        <fullName evidence="8">Peptidase A1 domain-containing protein</fullName>
    </recommendedName>
</protein>
<keyword evidence="7" id="KW-0472">Membrane</keyword>
<evidence type="ECO:0000256" key="7">
    <source>
        <dbReference type="SAM" id="Phobius"/>
    </source>
</evidence>
<feature type="active site" evidence="3">
    <location>
        <position position="254"/>
    </location>
</feature>
<dbReference type="CDD" id="cd05471">
    <property type="entry name" value="pepsin_like"/>
    <property type="match status" value="1"/>
</dbReference>
<dbReference type="HOGENOM" id="CLU_013253_8_3_1"/>
<keyword evidence="7" id="KW-1133">Transmembrane helix</keyword>
<dbReference type="OrthoDB" id="15189at2759"/>
<dbReference type="Proteomes" id="UP000006352">
    <property type="component" value="Unassembled WGS sequence"/>
</dbReference>
<keyword evidence="5" id="KW-0645">Protease</keyword>
<dbReference type="PROSITE" id="PS00141">
    <property type="entry name" value="ASP_PROTEASE"/>
    <property type="match status" value="2"/>
</dbReference>
<dbReference type="InterPro" id="IPR033121">
    <property type="entry name" value="PEPTIDASE_A1"/>
</dbReference>
<feature type="transmembrane region" description="Helical" evidence="7">
    <location>
        <begin position="412"/>
        <end position="432"/>
    </location>
</feature>
<dbReference type="GO" id="GO:0006508">
    <property type="term" value="P:proteolysis"/>
    <property type="evidence" value="ECO:0007669"/>
    <property type="project" value="UniProtKB-KW"/>
</dbReference>